<dbReference type="Proteomes" id="UP001189429">
    <property type="component" value="Unassembled WGS sequence"/>
</dbReference>
<gene>
    <name evidence="1" type="ORF">PCOR1329_LOCUS41677</name>
</gene>
<evidence type="ECO:0000313" key="2">
    <source>
        <dbReference type="Proteomes" id="UP001189429"/>
    </source>
</evidence>
<protein>
    <submittedName>
        <fullName evidence="1">Uncharacterized protein</fullName>
    </submittedName>
</protein>
<sequence length="190" mass="20804">MCNARSSGRLNMEMLGKFEKTAQEWLHSRVAFAKIDTDRDKAMAEKWINPHMVPTNIMFRDGEGVPVDDVGDFERLKSEFHANPEGQRWWLTKYLGDDPEGTNLHYVAPAKTAKSLKRALKRSSVTLVAFLEAAKGDAWEAFHELAWSAHQPGGAAAADGRRLEAAALGLGFAAAAGRVDKSVTAPAIVL</sequence>
<name>A0ABN9TS58_9DINO</name>
<keyword evidence="2" id="KW-1185">Reference proteome</keyword>
<reference evidence="1" key="1">
    <citation type="submission" date="2023-10" db="EMBL/GenBank/DDBJ databases">
        <authorList>
            <person name="Chen Y."/>
            <person name="Shah S."/>
            <person name="Dougan E. K."/>
            <person name="Thang M."/>
            <person name="Chan C."/>
        </authorList>
    </citation>
    <scope>NUCLEOTIDE SEQUENCE [LARGE SCALE GENOMIC DNA]</scope>
</reference>
<dbReference type="EMBL" id="CAUYUJ010015013">
    <property type="protein sequence ID" value="CAK0848820.1"/>
    <property type="molecule type" value="Genomic_DNA"/>
</dbReference>
<evidence type="ECO:0000313" key="1">
    <source>
        <dbReference type="EMBL" id="CAK0848820.1"/>
    </source>
</evidence>
<dbReference type="InterPro" id="IPR036249">
    <property type="entry name" value="Thioredoxin-like_sf"/>
</dbReference>
<accession>A0ABN9TS58</accession>
<organism evidence="1 2">
    <name type="scientific">Prorocentrum cordatum</name>
    <dbReference type="NCBI Taxonomy" id="2364126"/>
    <lineage>
        <taxon>Eukaryota</taxon>
        <taxon>Sar</taxon>
        <taxon>Alveolata</taxon>
        <taxon>Dinophyceae</taxon>
        <taxon>Prorocentrales</taxon>
        <taxon>Prorocentraceae</taxon>
        <taxon>Prorocentrum</taxon>
    </lineage>
</organism>
<comment type="caution">
    <text evidence="1">The sequence shown here is derived from an EMBL/GenBank/DDBJ whole genome shotgun (WGS) entry which is preliminary data.</text>
</comment>
<proteinExistence type="predicted"/>
<dbReference type="SUPFAM" id="SSF52833">
    <property type="entry name" value="Thioredoxin-like"/>
    <property type="match status" value="1"/>
</dbReference>
<dbReference type="CDD" id="cd02947">
    <property type="entry name" value="TRX_family"/>
    <property type="match status" value="1"/>
</dbReference>